<protein>
    <submittedName>
        <fullName evidence="1">Putative secreted protein</fullName>
    </submittedName>
</protein>
<name>A0A4D5RW97_IXOSC</name>
<accession>A0A4D5RW97</accession>
<dbReference type="AlphaFoldDB" id="A0A4D5RW97"/>
<sequence>MFFCFFFLPRVVCFYKWGRGKEILHLLERENATFDHSSRWRSASPYGILNFAAMVQYCFACEFLRYFFRDLSPVDLNVTLLRA</sequence>
<dbReference type="EMBL" id="GHJT01007328">
    <property type="protein sequence ID" value="MOY41299.1"/>
    <property type="molecule type" value="Transcribed_RNA"/>
</dbReference>
<reference evidence="1" key="1">
    <citation type="submission" date="2019-04" db="EMBL/GenBank/DDBJ databases">
        <title>An insight into the mialome of Ixodes scapularis.</title>
        <authorList>
            <person name="Ribeiro J.M."/>
            <person name="Mather T.N."/>
            <person name="Karim S."/>
        </authorList>
    </citation>
    <scope>NUCLEOTIDE SEQUENCE</scope>
</reference>
<organism evidence="1">
    <name type="scientific">Ixodes scapularis</name>
    <name type="common">Black-legged tick</name>
    <name type="synonym">Deer tick</name>
    <dbReference type="NCBI Taxonomy" id="6945"/>
    <lineage>
        <taxon>Eukaryota</taxon>
        <taxon>Metazoa</taxon>
        <taxon>Ecdysozoa</taxon>
        <taxon>Arthropoda</taxon>
        <taxon>Chelicerata</taxon>
        <taxon>Arachnida</taxon>
        <taxon>Acari</taxon>
        <taxon>Parasitiformes</taxon>
        <taxon>Ixodida</taxon>
        <taxon>Ixodoidea</taxon>
        <taxon>Ixodidae</taxon>
        <taxon>Ixodinae</taxon>
        <taxon>Ixodes</taxon>
    </lineage>
</organism>
<evidence type="ECO:0000313" key="1">
    <source>
        <dbReference type="EMBL" id="MOY41299.1"/>
    </source>
</evidence>
<proteinExistence type="predicted"/>